<gene>
    <name evidence="2" type="ORF">CTheo_2869</name>
</gene>
<sequence length="599" mass="66326">MIPSENPALFCKAALLPELHHGPGAPHMPAPGHRSHLGRLSERPDPHRNLLFIEAIDDLNDIVTTFHTDLPALTSQVQHRQVQNPFLNALNTPSDSIVCIASAVRRTILSAIELVLSNLQYRWISSQNYTHLAKGVSTMFWSTGNAVQPAPSESFVSSASSQTLCDPEAPQATVATFVLEPWVLSPHDFDAFCSLRELRNYVPKFVPNTLVMPHDRPWGQAQQLWAFIHDRCEEHQCRFFIVTSYEQWAFGCFSKEWTHGFITSPYSYSDARPTILERSLHWVLSATLQSEHRENGYVAPMDLPWMNSLYVVPEILGEHSMAIAKPGKRRLQDTDEDPPVSSMVNPSLPSIDCLKASLAPRPIRTPATRPGEPFRIPDIPMPSVARPPTLVAGVNEWRQRIPPRNKNRDKTRRGHTGAPDASAFSLGATPHGSMFRHRHLGRPFTPSRHTAISENSPGRLRLPPMLQSPARAGSVRSERSGDTALDETDGLSMEVVVADTPPQNITPASRSGGRGVPELMETAQSRSPGSIPHEQASLFSAALLPLQSPPHGVTSASRLPPRSSAPRRTTRLFNKRLREAHLAGTISTLTEESEKSSRF</sequence>
<reference evidence="2 3" key="1">
    <citation type="journal article" date="2019" name="Fungal Biol. Biotechnol.">
        <title>Draft genome sequence of fastidious pathogen Ceratobasidium theobromae, which causes vascular-streak dieback in Theobroma cacao.</title>
        <authorList>
            <person name="Ali S.S."/>
            <person name="Asman A."/>
            <person name="Shao J."/>
            <person name="Firmansyah A.P."/>
            <person name="Susilo A.W."/>
            <person name="Rosmana A."/>
            <person name="McMahon P."/>
            <person name="Junaid M."/>
            <person name="Guest D."/>
            <person name="Kheng T.Y."/>
            <person name="Meinhardt L.W."/>
            <person name="Bailey B.A."/>
        </authorList>
    </citation>
    <scope>NUCLEOTIDE SEQUENCE [LARGE SCALE GENOMIC DNA]</scope>
    <source>
        <strain evidence="2 3">CT2</strain>
    </source>
</reference>
<dbReference type="EMBL" id="SSOP01000032">
    <property type="protein sequence ID" value="KAB5593686.1"/>
    <property type="molecule type" value="Genomic_DNA"/>
</dbReference>
<protein>
    <submittedName>
        <fullName evidence="2">Uncharacterized protein</fullName>
    </submittedName>
</protein>
<evidence type="ECO:0000313" key="3">
    <source>
        <dbReference type="Proteomes" id="UP000383932"/>
    </source>
</evidence>
<dbReference type="OrthoDB" id="2579508at2759"/>
<comment type="caution">
    <text evidence="2">The sequence shown here is derived from an EMBL/GenBank/DDBJ whole genome shotgun (WGS) entry which is preliminary data.</text>
</comment>
<accession>A0A5N5QR96</accession>
<keyword evidence="3" id="KW-1185">Reference proteome</keyword>
<dbReference type="Proteomes" id="UP000383932">
    <property type="component" value="Unassembled WGS sequence"/>
</dbReference>
<feature type="region of interest" description="Disordered" evidence="1">
    <location>
        <begin position="362"/>
        <end position="382"/>
    </location>
</feature>
<proteinExistence type="predicted"/>
<name>A0A5N5QR96_9AGAM</name>
<organism evidence="2 3">
    <name type="scientific">Ceratobasidium theobromae</name>
    <dbReference type="NCBI Taxonomy" id="1582974"/>
    <lineage>
        <taxon>Eukaryota</taxon>
        <taxon>Fungi</taxon>
        <taxon>Dikarya</taxon>
        <taxon>Basidiomycota</taxon>
        <taxon>Agaricomycotina</taxon>
        <taxon>Agaricomycetes</taxon>
        <taxon>Cantharellales</taxon>
        <taxon>Ceratobasidiaceae</taxon>
        <taxon>Ceratobasidium</taxon>
    </lineage>
</organism>
<feature type="compositionally biased region" description="Low complexity" evidence="1">
    <location>
        <begin position="22"/>
        <end position="32"/>
    </location>
</feature>
<feature type="region of interest" description="Disordered" evidence="1">
    <location>
        <begin position="398"/>
        <end position="485"/>
    </location>
</feature>
<evidence type="ECO:0000256" key="1">
    <source>
        <dbReference type="SAM" id="MobiDB-lite"/>
    </source>
</evidence>
<feature type="region of interest" description="Disordered" evidence="1">
    <location>
        <begin position="22"/>
        <end position="41"/>
    </location>
</feature>
<feature type="compositionally biased region" description="Basic residues" evidence="1">
    <location>
        <begin position="401"/>
        <end position="415"/>
    </location>
</feature>
<dbReference type="AlphaFoldDB" id="A0A5N5QR96"/>
<evidence type="ECO:0000313" key="2">
    <source>
        <dbReference type="EMBL" id="KAB5593686.1"/>
    </source>
</evidence>
<feature type="compositionally biased region" description="Polar residues" evidence="1">
    <location>
        <begin position="447"/>
        <end position="456"/>
    </location>
</feature>